<evidence type="ECO:0000259" key="3">
    <source>
        <dbReference type="Pfam" id="PF13739"/>
    </source>
</evidence>
<dbReference type="Proteomes" id="UP000251402">
    <property type="component" value="Chromosome"/>
</dbReference>
<keyword evidence="1" id="KW-0732">Signal</keyword>
<dbReference type="Gene3D" id="3.90.640.20">
    <property type="entry name" value="Heat-shock cognate protein, ATPase"/>
    <property type="match status" value="1"/>
</dbReference>
<evidence type="ECO:0000259" key="2">
    <source>
        <dbReference type="Pfam" id="PF11738"/>
    </source>
</evidence>
<dbReference type="Pfam" id="PF11738">
    <property type="entry name" value="DUF3298"/>
    <property type="match status" value="1"/>
</dbReference>
<dbReference type="InterPro" id="IPR037126">
    <property type="entry name" value="PdaC/RsiV-like_sf"/>
</dbReference>
<organism evidence="4 5">
    <name type="scientific">Mucilaginibacter rubeus</name>
    <dbReference type="NCBI Taxonomy" id="2027860"/>
    <lineage>
        <taxon>Bacteria</taxon>
        <taxon>Pseudomonadati</taxon>
        <taxon>Bacteroidota</taxon>
        <taxon>Sphingobacteriia</taxon>
        <taxon>Sphingobacteriales</taxon>
        <taxon>Sphingobacteriaceae</taxon>
        <taxon>Mucilaginibacter</taxon>
    </lineage>
</organism>
<protein>
    <submittedName>
        <fullName evidence="4">DUF3298 and DUF4163 domain-containing protein</fullName>
    </submittedName>
</protein>
<evidence type="ECO:0000313" key="4">
    <source>
        <dbReference type="EMBL" id="QEM11282.1"/>
    </source>
</evidence>
<feature type="domain" description="Deacetylase PdaC" evidence="3">
    <location>
        <begin position="50"/>
        <end position="149"/>
    </location>
</feature>
<feature type="domain" description="DUF3298" evidence="2">
    <location>
        <begin position="169"/>
        <end position="247"/>
    </location>
</feature>
<reference evidence="4" key="1">
    <citation type="submission" date="2019-08" db="EMBL/GenBank/DDBJ databases">
        <title>Comparative genome analysis confer to the adaptation heavy metal polluted environment.</title>
        <authorList>
            <person name="Li Y."/>
        </authorList>
    </citation>
    <scope>NUCLEOTIDE SEQUENCE [LARGE SCALE GENOMIC DNA]</scope>
    <source>
        <strain evidence="4">P1</strain>
    </source>
</reference>
<dbReference type="KEGG" id="mrub:DEO27_015035"/>
<dbReference type="PROSITE" id="PS51257">
    <property type="entry name" value="PROKAR_LIPOPROTEIN"/>
    <property type="match status" value="1"/>
</dbReference>
<dbReference type="EMBL" id="CP043450">
    <property type="protein sequence ID" value="QEM11282.1"/>
    <property type="molecule type" value="Genomic_DNA"/>
</dbReference>
<sequence>MKNLCLLFFIALGLSSCQWGVPKKTPEKPVDTLHYVYKVIKARAADCGTKADSACTVVKVNYPVFDSAKALNDTIVNKLTVMFAMDGKADSSLELMTKNFLKSYDDFKKTDPRTGMFFTLDDSVKVIHQDSSLAALQVSGYSYQGGAHGGSFTGFINWDTKAGKNLKLDDVFISGYHDKLTTVAEKIFRKNEKLSDTASLKDNYFFKDDKFALNENFSITPFGIKFLYNQYEIKPYAAGITELFIPYTQIKSLLQPNTVVSQFIK</sequence>
<feature type="signal peptide" evidence="1">
    <location>
        <begin position="1"/>
        <end position="20"/>
    </location>
</feature>
<evidence type="ECO:0000313" key="5">
    <source>
        <dbReference type="Proteomes" id="UP000251402"/>
    </source>
</evidence>
<feature type="chain" id="PRO_5022822821" evidence="1">
    <location>
        <begin position="21"/>
        <end position="265"/>
    </location>
</feature>
<proteinExistence type="predicted"/>
<name>A0A5C1HZJ2_9SPHI</name>
<dbReference type="InterPro" id="IPR025303">
    <property type="entry name" value="PdaC"/>
</dbReference>
<dbReference type="Pfam" id="PF13739">
    <property type="entry name" value="PdaC"/>
    <property type="match status" value="1"/>
</dbReference>
<accession>A0A5C1HZJ2</accession>
<dbReference type="RefSeq" id="WP_112573825.1">
    <property type="nucleotide sequence ID" value="NZ_CP043450.1"/>
</dbReference>
<evidence type="ECO:0000256" key="1">
    <source>
        <dbReference type="SAM" id="SignalP"/>
    </source>
</evidence>
<dbReference type="Gene3D" id="3.30.565.40">
    <property type="entry name" value="Fervidobacterium nodosum Rt17-B1 like"/>
    <property type="match status" value="1"/>
</dbReference>
<dbReference type="OrthoDB" id="594879at2"/>
<dbReference type="InterPro" id="IPR021729">
    <property type="entry name" value="DUF3298"/>
</dbReference>
<keyword evidence="5" id="KW-1185">Reference proteome</keyword>
<dbReference type="AlphaFoldDB" id="A0A5C1HZJ2"/>
<gene>
    <name evidence="4" type="ORF">DEO27_015035</name>
</gene>